<dbReference type="PhylomeDB" id="A0A0G4E951"/>
<keyword evidence="2" id="KW-1185">Reference proteome</keyword>
<dbReference type="InParanoid" id="A0A0G4E951"/>
<dbReference type="AlphaFoldDB" id="A0A0G4E951"/>
<organism evidence="1 2">
    <name type="scientific">Vitrella brassicaformis (strain CCMP3155)</name>
    <dbReference type="NCBI Taxonomy" id="1169540"/>
    <lineage>
        <taxon>Eukaryota</taxon>
        <taxon>Sar</taxon>
        <taxon>Alveolata</taxon>
        <taxon>Colpodellida</taxon>
        <taxon>Vitrellaceae</taxon>
        <taxon>Vitrella</taxon>
    </lineage>
</organism>
<dbReference type="Proteomes" id="UP000041254">
    <property type="component" value="Unassembled WGS sequence"/>
</dbReference>
<accession>A0A0G4E951</accession>
<reference evidence="1 2" key="1">
    <citation type="submission" date="2014-11" db="EMBL/GenBank/DDBJ databases">
        <authorList>
            <person name="Zhu J."/>
            <person name="Qi W."/>
            <person name="Song R."/>
        </authorList>
    </citation>
    <scope>NUCLEOTIDE SEQUENCE [LARGE SCALE GENOMIC DNA]</scope>
</reference>
<protein>
    <submittedName>
        <fullName evidence="1">Uncharacterized protein</fullName>
    </submittedName>
</protein>
<sequence length="135" mass="15222">MATPTDPETLVFLASRRLESAASPEYTMTSAMKHDPEHYDRAYMLCRGMGSPHSQCTGLPVDTYITPQHPLYKEFRSELLSGMDCMTEHRDESKCHHFTEGLYKKLTWKAPEPTTTQKAATFLGKLVGIKPQPTS</sequence>
<dbReference type="EMBL" id="CDMY01000047">
    <property type="protein sequence ID" value="CEL92079.1"/>
    <property type="molecule type" value="Genomic_DNA"/>
</dbReference>
<gene>
    <name evidence="1" type="ORF">Vbra_20034</name>
</gene>
<dbReference type="STRING" id="1169540.A0A0G4E951"/>
<dbReference type="VEuPathDB" id="CryptoDB:Vbra_20034"/>
<evidence type="ECO:0000313" key="1">
    <source>
        <dbReference type="EMBL" id="CEL92079.1"/>
    </source>
</evidence>
<proteinExistence type="predicted"/>
<name>A0A0G4E951_VITBC</name>
<dbReference type="OMA" id="RDESKCH"/>
<evidence type="ECO:0000313" key="2">
    <source>
        <dbReference type="Proteomes" id="UP000041254"/>
    </source>
</evidence>